<keyword evidence="1" id="KW-0175">Coiled coil</keyword>
<reference evidence="5 6" key="1">
    <citation type="submission" date="2023-07" db="EMBL/GenBank/DDBJ databases">
        <title>Sorghum-associated microbial communities from plants grown in Nebraska, USA.</title>
        <authorList>
            <person name="Schachtman D."/>
        </authorList>
    </citation>
    <scope>NUCLEOTIDE SEQUENCE [LARGE SCALE GENOMIC DNA]</scope>
    <source>
        <strain evidence="5 6">3773</strain>
    </source>
</reference>
<sequence length="659" mass="76479">MYQNIKKVTLLVFFLIAFNASSQDKKLDSLKNILNTKVPDTTKLQVLANIVNSVESTSKEYTLYNDKFKEIAEKLLKQKNLDEASRLNAVSAIGQHYVQKGFQVQYNDYISAIKYLNMSLPYFEAKKHRIYKASVLISLGVLYNKIGSAEIATANNFKALRIFEEEKHPSGISYATQTIANLYNEQKKYKEALQYYLKTYDIYFKKDDLLLQDNIQKVLLFKNISKCYQELKDCKLSESYLLKALALAKEINDFDSISEVYYEMGQFEIVCNANYNQALEYLQNSYSASEKLEKQAKSQISIGKVYIKLKAFDKAESYLQKGLENGKKIKNLKFQKEATDYLVELYKVNKQYDKAFEMKELNTAIKDSIKADLNKEILLKKQLQYDYENKEKLNKLLQEKKIDALKLKAQQKEATQNNWLIALSGVLMMVLLGGYFYYRNSKQKQAISTLEKNQIKQKLLISQMNPHFIFNSVQNIRTLIKDHQNNEAVDYLDRFSRLTRQILENSNENYISLEEEVEMLENYLSIQQLLYDNKFSYTIDVQEGIDKESVFLPPMLAQPFIENGIKHGLSNTSENGKISVHFYLKNDKLFFEVTDNGKGFDTDKKVSQHKSLAMNITKERLVTYTKNKDFEVQTENLINTDGAIAGAKVVFEIPYIYEN</sequence>
<dbReference type="Pfam" id="PF06580">
    <property type="entry name" value="His_kinase"/>
    <property type="match status" value="1"/>
</dbReference>
<evidence type="ECO:0000313" key="5">
    <source>
        <dbReference type="EMBL" id="MDR6966723.1"/>
    </source>
</evidence>
<evidence type="ECO:0000313" key="6">
    <source>
        <dbReference type="Proteomes" id="UP001255185"/>
    </source>
</evidence>
<dbReference type="InterPro" id="IPR050640">
    <property type="entry name" value="Bact_2-comp_sensor_kinase"/>
</dbReference>
<feature type="chain" id="PRO_5046274198" evidence="3">
    <location>
        <begin position="23"/>
        <end position="659"/>
    </location>
</feature>
<evidence type="ECO:0000256" key="3">
    <source>
        <dbReference type="SAM" id="SignalP"/>
    </source>
</evidence>
<accession>A0ABU1TLI3</accession>
<dbReference type="InterPro" id="IPR036890">
    <property type="entry name" value="HATPase_C_sf"/>
</dbReference>
<gene>
    <name evidence="5" type="ORF">J2X31_000721</name>
</gene>
<dbReference type="Gene3D" id="1.25.40.10">
    <property type="entry name" value="Tetratricopeptide repeat domain"/>
    <property type="match status" value="2"/>
</dbReference>
<dbReference type="InterPro" id="IPR011990">
    <property type="entry name" value="TPR-like_helical_dom_sf"/>
</dbReference>
<evidence type="ECO:0000256" key="2">
    <source>
        <dbReference type="SAM" id="Phobius"/>
    </source>
</evidence>
<feature type="transmembrane region" description="Helical" evidence="2">
    <location>
        <begin position="419"/>
        <end position="438"/>
    </location>
</feature>
<dbReference type="SMART" id="SM00028">
    <property type="entry name" value="TPR"/>
    <property type="match status" value="4"/>
</dbReference>
<feature type="domain" description="Signal transduction histidine kinase internal region" evidence="4">
    <location>
        <begin position="457"/>
        <end position="535"/>
    </location>
</feature>
<feature type="signal peptide" evidence="3">
    <location>
        <begin position="1"/>
        <end position="22"/>
    </location>
</feature>
<dbReference type="InterPro" id="IPR010559">
    <property type="entry name" value="Sig_transdc_His_kin_internal"/>
</dbReference>
<feature type="coiled-coil region" evidence="1">
    <location>
        <begin position="380"/>
        <end position="417"/>
    </location>
</feature>
<dbReference type="SUPFAM" id="SSF55874">
    <property type="entry name" value="ATPase domain of HSP90 chaperone/DNA topoisomerase II/histidine kinase"/>
    <property type="match status" value="1"/>
</dbReference>
<dbReference type="SUPFAM" id="SSF48452">
    <property type="entry name" value="TPR-like"/>
    <property type="match status" value="2"/>
</dbReference>
<keyword evidence="2" id="KW-1133">Transmembrane helix</keyword>
<dbReference type="EMBL" id="JAVDVI010000002">
    <property type="protein sequence ID" value="MDR6966723.1"/>
    <property type="molecule type" value="Genomic_DNA"/>
</dbReference>
<organism evidence="5 6">
    <name type="scientific">Flavobacterium arsenatis</name>
    <dbReference type="NCBI Taxonomy" id="1484332"/>
    <lineage>
        <taxon>Bacteria</taxon>
        <taxon>Pseudomonadati</taxon>
        <taxon>Bacteroidota</taxon>
        <taxon>Flavobacteriia</taxon>
        <taxon>Flavobacteriales</taxon>
        <taxon>Flavobacteriaceae</taxon>
        <taxon>Flavobacterium</taxon>
    </lineage>
</organism>
<protein>
    <submittedName>
        <fullName evidence="5">Tetratricopeptide (TPR) repeat protein</fullName>
    </submittedName>
</protein>
<keyword evidence="2" id="KW-0812">Transmembrane</keyword>
<dbReference type="Proteomes" id="UP001255185">
    <property type="component" value="Unassembled WGS sequence"/>
</dbReference>
<dbReference type="Gene3D" id="3.30.565.10">
    <property type="entry name" value="Histidine kinase-like ATPase, C-terminal domain"/>
    <property type="match status" value="1"/>
</dbReference>
<evidence type="ECO:0000256" key="1">
    <source>
        <dbReference type="SAM" id="Coils"/>
    </source>
</evidence>
<dbReference type="PANTHER" id="PTHR34220:SF7">
    <property type="entry name" value="SENSOR HISTIDINE KINASE YPDA"/>
    <property type="match status" value="1"/>
</dbReference>
<keyword evidence="3" id="KW-0732">Signal</keyword>
<keyword evidence="2" id="KW-0472">Membrane</keyword>
<dbReference type="PANTHER" id="PTHR34220">
    <property type="entry name" value="SENSOR HISTIDINE KINASE YPDA"/>
    <property type="match status" value="1"/>
</dbReference>
<dbReference type="InterPro" id="IPR019734">
    <property type="entry name" value="TPR_rpt"/>
</dbReference>
<evidence type="ECO:0000259" key="4">
    <source>
        <dbReference type="Pfam" id="PF06580"/>
    </source>
</evidence>
<keyword evidence="6" id="KW-1185">Reference proteome</keyword>
<proteinExistence type="predicted"/>
<comment type="caution">
    <text evidence="5">The sequence shown here is derived from an EMBL/GenBank/DDBJ whole genome shotgun (WGS) entry which is preliminary data.</text>
</comment>
<dbReference type="RefSeq" id="WP_310024457.1">
    <property type="nucleotide sequence ID" value="NZ_JAVDVI010000002.1"/>
</dbReference>
<name>A0ABU1TLI3_9FLAO</name>